<keyword evidence="1" id="KW-0812">Transmembrane</keyword>
<dbReference type="AlphaFoldDB" id="A0A518IEX3"/>
<evidence type="ECO:0000313" key="2">
    <source>
        <dbReference type="EMBL" id="QDV51620.1"/>
    </source>
</evidence>
<keyword evidence="1" id="KW-1133">Transmembrane helix</keyword>
<dbReference type="KEGG" id="gfm:Enr17x_36760"/>
<sequence>MVKSSTNFFKLPANRSTFIVSQTPTELHPPAAGPSKHQWGWFTLLTVALGLLWLVVFPELARVPQLRSEIDFLEEKQIDPTAMFYSDLETIEDTVQNIHDFHRENPQALW</sequence>
<evidence type="ECO:0000256" key="1">
    <source>
        <dbReference type="SAM" id="Phobius"/>
    </source>
</evidence>
<name>A0A518IEX3_9PLAN</name>
<reference evidence="2 3" key="1">
    <citation type="submission" date="2019-03" db="EMBL/GenBank/DDBJ databases">
        <title>Deep-cultivation of Planctomycetes and their phenomic and genomic characterization uncovers novel biology.</title>
        <authorList>
            <person name="Wiegand S."/>
            <person name="Jogler M."/>
            <person name="Boedeker C."/>
            <person name="Pinto D."/>
            <person name="Vollmers J."/>
            <person name="Rivas-Marin E."/>
            <person name="Kohn T."/>
            <person name="Peeters S.H."/>
            <person name="Heuer A."/>
            <person name="Rast P."/>
            <person name="Oberbeckmann S."/>
            <person name="Bunk B."/>
            <person name="Jeske O."/>
            <person name="Meyerdierks A."/>
            <person name="Storesund J.E."/>
            <person name="Kallscheuer N."/>
            <person name="Luecker S."/>
            <person name="Lage O.M."/>
            <person name="Pohl T."/>
            <person name="Merkel B.J."/>
            <person name="Hornburger P."/>
            <person name="Mueller R.-W."/>
            <person name="Bruemmer F."/>
            <person name="Labrenz M."/>
            <person name="Spormann A.M."/>
            <person name="Op den Camp H."/>
            <person name="Overmann J."/>
            <person name="Amann R."/>
            <person name="Jetten M.S.M."/>
            <person name="Mascher T."/>
            <person name="Medema M.H."/>
            <person name="Devos D.P."/>
            <person name="Kaster A.-K."/>
            <person name="Ovreas L."/>
            <person name="Rohde M."/>
            <person name="Galperin M.Y."/>
            <person name="Jogler C."/>
        </authorList>
    </citation>
    <scope>NUCLEOTIDE SEQUENCE [LARGE SCALE GENOMIC DNA]</scope>
    <source>
        <strain evidence="2 3">Enr17</strain>
    </source>
</reference>
<protein>
    <submittedName>
        <fullName evidence="2">Uncharacterized protein</fullName>
    </submittedName>
</protein>
<evidence type="ECO:0000313" key="3">
    <source>
        <dbReference type="Proteomes" id="UP000318313"/>
    </source>
</evidence>
<feature type="transmembrane region" description="Helical" evidence="1">
    <location>
        <begin position="39"/>
        <end position="57"/>
    </location>
</feature>
<dbReference type="Proteomes" id="UP000318313">
    <property type="component" value="Chromosome"/>
</dbReference>
<dbReference type="EMBL" id="CP037452">
    <property type="protein sequence ID" value="QDV51620.1"/>
    <property type="molecule type" value="Genomic_DNA"/>
</dbReference>
<organism evidence="2 3">
    <name type="scientific">Gimesia fumaroli</name>
    <dbReference type="NCBI Taxonomy" id="2527976"/>
    <lineage>
        <taxon>Bacteria</taxon>
        <taxon>Pseudomonadati</taxon>
        <taxon>Planctomycetota</taxon>
        <taxon>Planctomycetia</taxon>
        <taxon>Planctomycetales</taxon>
        <taxon>Planctomycetaceae</taxon>
        <taxon>Gimesia</taxon>
    </lineage>
</organism>
<keyword evidence="1" id="KW-0472">Membrane</keyword>
<gene>
    <name evidence="2" type="ORF">Enr17x_36760</name>
</gene>
<keyword evidence="3" id="KW-1185">Reference proteome</keyword>
<accession>A0A518IEX3</accession>
<proteinExistence type="predicted"/>